<dbReference type="EMBL" id="FXUF01000021">
    <property type="protein sequence ID" value="SMP70857.1"/>
    <property type="molecule type" value="Genomic_DNA"/>
</dbReference>
<organism evidence="1 2">
    <name type="scientific">Anoxynatronum buryatiense</name>
    <dbReference type="NCBI Taxonomy" id="489973"/>
    <lineage>
        <taxon>Bacteria</taxon>
        <taxon>Bacillati</taxon>
        <taxon>Bacillota</taxon>
        <taxon>Clostridia</taxon>
        <taxon>Eubacteriales</taxon>
        <taxon>Clostridiaceae</taxon>
        <taxon>Anoxynatronum</taxon>
    </lineage>
</organism>
<evidence type="ECO:0000313" key="2">
    <source>
        <dbReference type="Proteomes" id="UP001158066"/>
    </source>
</evidence>
<accession>A0AA45WYV8</accession>
<reference evidence="1" key="1">
    <citation type="submission" date="2017-05" db="EMBL/GenBank/DDBJ databases">
        <authorList>
            <person name="Varghese N."/>
            <person name="Submissions S."/>
        </authorList>
    </citation>
    <scope>NUCLEOTIDE SEQUENCE</scope>
    <source>
        <strain evidence="1">Su22</strain>
    </source>
</reference>
<dbReference type="Proteomes" id="UP001158066">
    <property type="component" value="Unassembled WGS sequence"/>
</dbReference>
<gene>
    <name evidence="1" type="ORF">SAMN06296020_12125</name>
</gene>
<evidence type="ECO:0000313" key="1">
    <source>
        <dbReference type="EMBL" id="SMP70857.1"/>
    </source>
</evidence>
<proteinExistence type="predicted"/>
<name>A0AA45WYV8_9CLOT</name>
<comment type="caution">
    <text evidence="1">The sequence shown here is derived from an EMBL/GenBank/DDBJ whole genome shotgun (WGS) entry which is preliminary data.</text>
</comment>
<keyword evidence="2" id="KW-1185">Reference proteome</keyword>
<protein>
    <submittedName>
        <fullName evidence="1">Uncharacterized protein</fullName>
    </submittedName>
</protein>
<dbReference type="AlphaFoldDB" id="A0AA45WYV8"/>
<sequence>MVDHEDPATWHFSEAERVVQYDGPQGAVTGIESHSAKYEVAVTFDIDNNVFRVPLWIVEFTFLVDDEPWTAKYNGQTWEMMIIEAINNPPTD</sequence>